<evidence type="ECO:0000313" key="3">
    <source>
        <dbReference type="Proteomes" id="UP000610966"/>
    </source>
</evidence>
<organism evidence="2 3">
    <name type="scientific">Sphaerimonospora thailandensis</name>
    <dbReference type="NCBI Taxonomy" id="795644"/>
    <lineage>
        <taxon>Bacteria</taxon>
        <taxon>Bacillati</taxon>
        <taxon>Actinomycetota</taxon>
        <taxon>Actinomycetes</taxon>
        <taxon>Streptosporangiales</taxon>
        <taxon>Streptosporangiaceae</taxon>
        <taxon>Sphaerimonospora</taxon>
    </lineage>
</organism>
<dbReference type="AlphaFoldDB" id="A0A8J3VZ56"/>
<reference evidence="2" key="1">
    <citation type="submission" date="2021-01" db="EMBL/GenBank/DDBJ databases">
        <title>Whole genome shotgun sequence of Sphaerimonospora thailandensis NBRC 107569.</title>
        <authorList>
            <person name="Komaki H."/>
            <person name="Tamura T."/>
        </authorList>
    </citation>
    <scope>NUCLEOTIDE SEQUENCE</scope>
    <source>
        <strain evidence="2">NBRC 107569</strain>
    </source>
</reference>
<proteinExistence type="predicted"/>
<dbReference type="EMBL" id="BOOG01000017">
    <property type="protein sequence ID" value="GIH69725.1"/>
    <property type="molecule type" value="Genomic_DNA"/>
</dbReference>
<feature type="transmembrane region" description="Helical" evidence="1">
    <location>
        <begin position="369"/>
        <end position="387"/>
    </location>
</feature>
<dbReference type="RefSeq" id="WP_204014812.1">
    <property type="nucleotide sequence ID" value="NZ_BOOG01000017.1"/>
</dbReference>
<dbReference type="InterPro" id="IPR011009">
    <property type="entry name" value="Kinase-like_dom_sf"/>
</dbReference>
<keyword evidence="1" id="KW-0472">Membrane</keyword>
<dbReference type="Gene3D" id="1.10.510.10">
    <property type="entry name" value="Transferase(Phosphotransferase) domain 1"/>
    <property type="match status" value="1"/>
</dbReference>
<gene>
    <name evidence="2" type="ORF">Mth01_19780</name>
</gene>
<keyword evidence="1" id="KW-1133">Transmembrane helix</keyword>
<keyword evidence="1" id="KW-0812">Transmembrane</keyword>
<comment type="caution">
    <text evidence="2">The sequence shown here is derived from an EMBL/GenBank/DDBJ whole genome shotgun (WGS) entry which is preliminary data.</text>
</comment>
<evidence type="ECO:0000313" key="2">
    <source>
        <dbReference type="EMBL" id="GIH69725.1"/>
    </source>
</evidence>
<evidence type="ECO:0000256" key="1">
    <source>
        <dbReference type="SAM" id="Phobius"/>
    </source>
</evidence>
<dbReference type="SUPFAM" id="SSF56112">
    <property type="entry name" value="Protein kinase-like (PK-like)"/>
    <property type="match status" value="1"/>
</dbReference>
<accession>A0A8J3VZ56</accession>
<protein>
    <submittedName>
        <fullName evidence="2">Uncharacterized protein</fullName>
    </submittedName>
</protein>
<sequence length="498" mass="51322">MNEGATIAGHRLTGRTRTGELGTWHDAISPAGAPSGVLRFDPHLIGGARARERLITAVKADLQLLRQGGPPVLLPVADLVTARGEVWLITIRRAMPTLADLLGGTVPGAGIDAAGAASILRETAQALLTLHAAGLTHGAVHPGTVVIGDDGSVLLAERGLLAALRDASTHRNANEFGTGSTAESTAASTAADTAAWAALARGLAARFAQDSAHGRPAQGMAAALLDRAAAVALAQGLGAARETLLAGRDMLPPGSTTLAGTVHLWFSGGAPASPTPASPPAADMSPVTPAAGEAVTLLDLSGAHDIAPADPAAPAGRTAQPDHDVMMRFGPGVPTETTAEQIWRSGRTSTVHTQVIGDAPRRRKRRTTVWAGPLLLAMLIAAVILWLRMSPLGPDLAVLKVDVKPPKKTVRCGGRADFVGVVTTNGGRGTIRYEWLRSDGQKIEQEQSVGSGTTSLDFPLHWTVKGSGSFRGTATLRVLSPSATGKLLQDKASFSYKC</sequence>
<dbReference type="Proteomes" id="UP000610966">
    <property type="component" value="Unassembled WGS sequence"/>
</dbReference>
<keyword evidence="3" id="KW-1185">Reference proteome</keyword>
<name>A0A8J3VZ56_9ACTN</name>